<dbReference type="PANTHER" id="PTHR11761:SF3">
    <property type="entry name" value="LARGE RIBOSOMAL SUBUNIT PROTEIN UL14M"/>
    <property type="match status" value="1"/>
</dbReference>
<dbReference type="InterPro" id="IPR000218">
    <property type="entry name" value="Ribosomal_uL14"/>
</dbReference>
<dbReference type="RefSeq" id="YP_010049567.1">
    <property type="nucleotide sequence ID" value="NC_054369.1"/>
</dbReference>
<dbReference type="SUPFAM" id="SSF50193">
    <property type="entry name" value="Ribosomal protein L14"/>
    <property type="match status" value="1"/>
</dbReference>
<reference evidence="5" key="1">
    <citation type="submission" date="2020-05" db="EMBL/GenBank/DDBJ databases">
        <title>Characterization and comparative analysis of mitochondrial genomes of the highly differentiated ciliated protists shed light on the diversity and evolution of the linear molecular architecture.</title>
        <authorList>
            <person name="Zhang T."/>
            <person name="Li C."/>
            <person name="Zhang X."/>
            <person name="Wang C."/>
            <person name="Roger A.J."/>
            <person name="Song W."/>
            <person name="Gao F."/>
        </authorList>
    </citation>
    <scope>NUCLEOTIDE SEQUENCE</scope>
</reference>
<name>A0A7T0M4X7_9SPIT</name>
<keyword evidence="3 4" id="KW-0687">Ribonucleoprotein</keyword>
<dbReference type="GO" id="GO:0070180">
    <property type="term" value="F:large ribosomal subunit rRNA binding"/>
    <property type="evidence" value="ECO:0007669"/>
    <property type="project" value="TreeGrafter"/>
</dbReference>
<keyword evidence="5" id="KW-0496">Mitochondrion</keyword>
<proteinExistence type="inferred from homology"/>
<dbReference type="SMART" id="SM01374">
    <property type="entry name" value="Ribosomal_L14"/>
    <property type="match status" value="1"/>
</dbReference>
<dbReference type="PANTHER" id="PTHR11761">
    <property type="entry name" value="50S/60S RIBOSOMAL PROTEIN L14/L23"/>
    <property type="match status" value="1"/>
</dbReference>
<dbReference type="CDD" id="cd00337">
    <property type="entry name" value="Ribosomal_uL14"/>
    <property type="match status" value="1"/>
</dbReference>
<sequence>MLQKESWVYVTDNTNIRWLKIFQLYKGFKRRHALEGDFVKGSARVVEPPRQEYKGFKYRYSVKGDINRALIVRTILPSHRLDNSNIKFNNNGIIIVIKKYDFKSKYLNGPISKSIRRKKIKTLFKSVL</sequence>
<dbReference type="HAMAP" id="MF_01367">
    <property type="entry name" value="Ribosomal_uL14"/>
    <property type="match status" value="1"/>
</dbReference>
<keyword evidence="2 4" id="KW-0689">Ribosomal protein</keyword>
<dbReference type="Pfam" id="PF00238">
    <property type="entry name" value="Ribosomal_L14"/>
    <property type="match status" value="1"/>
</dbReference>
<dbReference type="InterPro" id="IPR036853">
    <property type="entry name" value="Ribosomal_uL14_sf"/>
</dbReference>
<dbReference type="GO" id="GO:0022625">
    <property type="term" value="C:cytosolic large ribosomal subunit"/>
    <property type="evidence" value="ECO:0007669"/>
    <property type="project" value="TreeGrafter"/>
</dbReference>
<evidence type="ECO:0000313" key="5">
    <source>
        <dbReference type="EMBL" id="QPL15972.1"/>
    </source>
</evidence>
<evidence type="ECO:0000256" key="2">
    <source>
        <dbReference type="ARBA" id="ARBA00022980"/>
    </source>
</evidence>
<comment type="similarity">
    <text evidence="1 4">Belongs to the universal ribosomal protein uL14 family.</text>
</comment>
<dbReference type="AlphaFoldDB" id="A0A7T0M4X7"/>
<dbReference type="GO" id="GO:0006412">
    <property type="term" value="P:translation"/>
    <property type="evidence" value="ECO:0007669"/>
    <property type="project" value="InterPro"/>
</dbReference>
<dbReference type="GO" id="GO:0003735">
    <property type="term" value="F:structural constituent of ribosome"/>
    <property type="evidence" value="ECO:0007669"/>
    <property type="project" value="InterPro"/>
</dbReference>
<evidence type="ECO:0000256" key="3">
    <source>
        <dbReference type="ARBA" id="ARBA00023274"/>
    </source>
</evidence>
<evidence type="ECO:0000256" key="1">
    <source>
        <dbReference type="ARBA" id="ARBA00010745"/>
    </source>
</evidence>
<dbReference type="GeneID" id="63661396"/>
<protein>
    <submittedName>
        <fullName evidence="5">Ribosomal protein L14</fullName>
    </submittedName>
</protein>
<accession>A0A7T0M4X7</accession>
<evidence type="ECO:0000256" key="4">
    <source>
        <dbReference type="RuleBase" id="RU003949"/>
    </source>
</evidence>
<dbReference type="Gene3D" id="2.40.150.20">
    <property type="entry name" value="Ribosomal protein L14"/>
    <property type="match status" value="1"/>
</dbReference>
<geneLocation type="mitochondrion" evidence="5"/>
<gene>
    <name evidence="5" type="primary">rpl14</name>
</gene>
<organism evidence="5">
    <name type="scientific">Strombidium cf. sulcatum</name>
    <dbReference type="NCBI Taxonomy" id="2793073"/>
    <lineage>
        <taxon>Eukaryota</taxon>
        <taxon>Sar</taxon>
        <taxon>Alveolata</taxon>
        <taxon>Ciliophora</taxon>
        <taxon>Intramacronucleata</taxon>
        <taxon>Spirotrichea</taxon>
        <taxon>Oligotrichia</taxon>
        <taxon>Strombidiidae</taxon>
        <taxon>Strombidium</taxon>
    </lineage>
</organism>
<dbReference type="EMBL" id="MT471316">
    <property type="protein sequence ID" value="QPL15972.1"/>
    <property type="molecule type" value="Genomic_DNA"/>
</dbReference>